<proteinExistence type="predicted"/>
<gene>
    <name evidence="2" type="ORF">H4W79_000273</name>
</gene>
<dbReference type="EMBL" id="JADBDY010000001">
    <property type="protein sequence ID" value="MBE1456059.1"/>
    <property type="molecule type" value="Genomic_DNA"/>
</dbReference>
<dbReference type="Pfam" id="PF04149">
    <property type="entry name" value="DUF397"/>
    <property type="match status" value="1"/>
</dbReference>
<dbReference type="Proteomes" id="UP000598217">
    <property type="component" value="Unassembled WGS sequence"/>
</dbReference>
<keyword evidence="3" id="KW-1185">Reference proteome</keyword>
<accession>A0ABR9HAJ5</accession>
<evidence type="ECO:0000259" key="1">
    <source>
        <dbReference type="Pfam" id="PF04149"/>
    </source>
</evidence>
<protein>
    <recommendedName>
        <fullName evidence="1">DUF397 domain-containing protein</fullName>
    </recommendedName>
</protein>
<comment type="caution">
    <text evidence="2">The sequence shown here is derived from an EMBL/GenBank/DDBJ whole genome shotgun (WGS) entry which is preliminary data.</text>
</comment>
<evidence type="ECO:0000313" key="3">
    <source>
        <dbReference type="Proteomes" id="UP000598217"/>
    </source>
</evidence>
<reference evidence="2 3" key="1">
    <citation type="submission" date="2020-10" db="EMBL/GenBank/DDBJ databases">
        <title>Sequencing the genomes of 1000 actinobacteria strains.</title>
        <authorList>
            <person name="Klenk H.-P."/>
        </authorList>
    </citation>
    <scope>NUCLEOTIDE SEQUENCE [LARGE SCALE GENOMIC DNA]</scope>
    <source>
        <strain evidence="2 3">DSM 45157</strain>
    </source>
</reference>
<sequence>MPTTPKQHQSDCVEVADLPVVAAIRDTRSRNLGHLVFPSSEWSALLETIRRQSGI</sequence>
<dbReference type="InterPro" id="IPR007278">
    <property type="entry name" value="DUF397"/>
</dbReference>
<feature type="domain" description="DUF397" evidence="1">
    <location>
        <begin position="9"/>
        <end position="50"/>
    </location>
</feature>
<dbReference type="RefSeq" id="WP_191275405.1">
    <property type="nucleotide sequence ID" value="NZ_BMXJ01000009.1"/>
</dbReference>
<name>A0ABR9HAJ5_9ACTN</name>
<organism evidence="2 3">
    <name type="scientific">Nocardiopsis terrae</name>
    <dbReference type="NCBI Taxonomy" id="372655"/>
    <lineage>
        <taxon>Bacteria</taxon>
        <taxon>Bacillati</taxon>
        <taxon>Actinomycetota</taxon>
        <taxon>Actinomycetes</taxon>
        <taxon>Streptosporangiales</taxon>
        <taxon>Nocardiopsidaceae</taxon>
        <taxon>Nocardiopsis</taxon>
    </lineage>
</organism>
<evidence type="ECO:0000313" key="2">
    <source>
        <dbReference type="EMBL" id="MBE1456059.1"/>
    </source>
</evidence>